<dbReference type="RefSeq" id="WP_126986938.1">
    <property type="nucleotide sequence ID" value="NZ_BSDQ01000001.1"/>
</dbReference>
<comment type="caution">
    <text evidence="3">The sequence shown here is derived from an EMBL/GenBank/DDBJ whole genome shotgun (WGS) entry which is preliminary data.</text>
</comment>
<feature type="region of interest" description="Disordered" evidence="1">
    <location>
        <begin position="44"/>
        <end position="67"/>
    </location>
</feature>
<feature type="transmembrane region" description="Helical" evidence="2">
    <location>
        <begin position="17"/>
        <end position="42"/>
    </location>
</feature>
<proteinExistence type="predicted"/>
<sequence>MSGIQESGQTGPRRGRAWLLGGGALILLLAVVLVVGVVGLAGRGGDGNPTSRTAPSTAAPTPPPFPAAPYAVSDEALLTVPEETRIAQGTFWAEAGAEYVVTMDLRSTMPEGSGGRSMYLGVTLSCSPRAGGPGISVGGTQNMLTGEETTYRNQGLISMPEDGGVDCSIKLSAPYDDVASRDTTFPAGASWEVRRADAAAQAPTDTVLPTTIAAGATEDVLTAELPIDEAGEGLEALSSLHLTACTGVNGSREDGRAWCREDALDEGGSTVTLRARMELVGEDGNACAELAAQALPADRIELHRHHRLLSLALETSLPERPCGRQARVTLAVHNDGPAPVVVHRTNSSLLLTTPAG</sequence>
<keyword evidence="2" id="KW-0472">Membrane</keyword>
<evidence type="ECO:0000313" key="3">
    <source>
        <dbReference type="EMBL" id="GLI30105.1"/>
    </source>
</evidence>
<dbReference type="Proteomes" id="UP001144451">
    <property type="component" value="Unassembled WGS sequence"/>
</dbReference>
<evidence type="ECO:0000256" key="2">
    <source>
        <dbReference type="SAM" id="Phobius"/>
    </source>
</evidence>
<name>A0ABQ5RE40_9MICO</name>
<gene>
    <name evidence="3" type="ORF">BCONGLO52_09460</name>
</gene>
<dbReference type="EMBL" id="BSDQ01000001">
    <property type="protein sequence ID" value="GLI30105.1"/>
    <property type="molecule type" value="Genomic_DNA"/>
</dbReference>
<accession>A0ABQ5RE40</accession>
<evidence type="ECO:0000256" key="1">
    <source>
        <dbReference type="SAM" id="MobiDB-lite"/>
    </source>
</evidence>
<reference evidence="3" key="1">
    <citation type="submission" date="2022-12" db="EMBL/GenBank/DDBJ databases">
        <title>Reference genome sequencing for broad-spectrum identification of bacterial and archaeal isolates by mass spectrometry.</title>
        <authorList>
            <person name="Sekiguchi Y."/>
            <person name="Tourlousse D.M."/>
        </authorList>
    </citation>
    <scope>NUCLEOTIDE SEQUENCE</scope>
    <source>
        <strain evidence="3">5-2</strain>
    </source>
</reference>
<keyword evidence="2" id="KW-1133">Transmembrane helix</keyword>
<protein>
    <recommendedName>
        <fullName evidence="5">DUF4352 domain-containing protein</fullName>
    </recommendedName>
</protein>
<keyword evidence="2" id="KW-0812">Transmembrane</keyword>
<keyword evidence="4" id="KW-1185">Reference proteome</keyword>
<feature type="compositionally biased region" description="Low complexity" evidence="1">
    <location>
        <begin position="49"/>
        <end position="59"/>
    </location>
</feature>
<evidence type="ECO:0008006" key="5">
    <source>
        <dbReference type="Google" id="ProtNLM"/>
    </source>
</evidence>
<evidence type="ECO:0000313" key="4">
    <source>
        <dbReference type="Proteomes" id="UP001144451"/>
    </source>
</evidence>
<organism evidence="3 4">
    <name type="scientific">Brachybacterium conglomeratum</name>
    <dbReference type="NCBI Taxonomy" id="47846"/>
    <lineage>
        <taxon>Bacteria</taxon>
        <taxon>Bacillati</taxon>
        <taxon>Actinomycetota</taxon>
        <taxon>Actinomycetes</taxon>
        <taxon>Micrococcales</taxon>
        <taxon>Dermabacteraceae</taxon>
        <taxon>Brachybacterium</taxon>
    </lineage>
</organism>